<evidence type="ECO:0000313" key="3">
    <source>
        <dbReference type="Proteomes" id="UP000501780"/>
    </source>
</evidence>
<dbReference type="InterPro" id="IPR001843">
    <property type="entry name" value="Fragilysin"/>
</dbReference>
<dbReference type="Gene3D" id="2.40.128.470">
    <property type="match status" value="1"/>
</dbReference>
<dbReference type="InterPro" id="IPR038176">
    <property type="entry name" value="Fragilysin_N_sf"/>
</dbReference>
<dbReference type="GO" id="GO:0008237">
    <property type="term" value="F:metallopeptidase activity"/>
    <property type="evidence" value="ECO:0007669"/>
    <property type="project" value="InterPro"/>
</dbReference>
<evidence type="ECO:0000313" key="2">
    <source>
        <dbReference type="EMBL" id="QIU94879.1"/>
    </source>
</evidence>
<sequence>MRLNVKNFIFLAGVLLLFSCREDVEMPEGGDSTTTQETRELNLQSFSYTDVQELLKGGTEIRNLQLTDGEIVKKIAVLKKVEGVEVAGLDANDAVFYVGADEDSTSIILENSYASIKFKHNGSELGYVAVTDQSELERSVENYNETFPQTRSVSNLFTRSAAGGPLKIDITALSHTLLSEGESSECAPVAVEQSEETEAPVQTRSAYYTQWPRYNRITIHVLRDAGNRPIEWELTWQLNDLITSLKDIRPDLDIRIWRSSTSYSSSNGWNGRESLSAFRNYCRSSGFPLKESAGHDIICLVRWGSYGSLAGCAYTNTYKLSRYDNASAYGVCATTPIFARTVAHEVGHILGANHVAGTPWWKFWLNDDVMAPNSGKLAPYHWNSQNRNIIWNNLH</sequence>
<evidence type="ECO:0000259" key="1">
    <source>
        <dbReference type="Pfam" id="PF16376"/>
    </source>
</evidence>
<feature type="domain" description="Fragilysin N-terminal" evidence="1">
    <location>
        <begin position="41"/>
        <end position="154"/>
    </location>
</feature>
<dbReference type="Pfam" id="PF16376">
    <property type="entry name" value="fragilysinNterm"/>
    <property type="match status" value="1"/>
</dbReference>
<name>A0A6H0KNU6_9BACE</name>
<dbReference type="EMBL" id="CP050831">
    <property type="protein sequence ID" value="QIU94879.1"/>
    <property type="molecule type" value="Genomic_DNA"/>
</dbReference>
<dbReference type="AlphaFoldDB" id="A0A6H0KNU6"/>
<dbReference type="Proteomes" id="UP000501780">
    <property type="component" value="Chromosome"/>
</dbReference>
<dbReference type="InterPro" id="IPR032273">
    <property type="entry name" value="Fragilysin_N"/>
</dbReference>
<dbReference type="Pfam" id="PF13582">
    <property type="entry name" value="Reprolysin_3"/>
    <property type="match status" value="1"/>
</dbReference>
<dbReference type="PROSITE" id="PS51257">
    <property type="entry name" value="PROKAR_LIPOPROTEIN"/>
    <property type="match status" value="1"/>
</dbReference>
<protein>
    <recommendedName>
        <fullName evidence="1">Fragilysin N-terminal domain-containing protein</fullName>
    </recommendedName>
</protein>
<keyword evidence="3" id="KW-1185">Reference proteome</keyword>
<proteinExistence type="predicted"/>
<dbReference type="RefSeq" id="WP_167963185.1">
    <property type="nucleotide sequence ID" value="NZ_CP050831.1"/>
</dbReference>
<dbReference type="InterPro" id="IPR024079">
    <property type="entry name" value="MetalloPept_cat_dom_sf"/>
</dbReference>
<reference evidence="2 3" key="1">
    <citation type="submission" date="2020-03" db="EMBL/GenBank/DDBJ databases">
        <title>Genomic analysis of Bacteroides faecium CBA7301.</title>
        <authorList>
            <person name="Kim J."/>
            <person name="Roh S.W."/>
        </authorList>
    </citation>
    <scope>NUCLEOTIDE SEQUENCE [LARGE SCALE GENOMIC DNA]</scope>
    <source>
        <strain evidence="2 3">CBA7301</strain>
    </source>
</reference>
<organism evidence="2 3">
    <name type="scientific">Bacteroides faecium</name>
    <dbReference type="NCBI Taxonomy" id="2715212"/>
    <lineage>
        <taxon>Bacteria</taxon>
        <taxon>Pseudomonadati</taxon>
        <taxon>Bacteroidota</taxon>
        <taxon>Bacteroidia</taxon>
        <taxon>Bacteroidales</taxon>
        <taxon>Bacteroidaceae</taxon>
        <taxon>Bacteroides</taxon>
    </lineage>
</organism>
<accession>A0A6H0KNU6</accession>
<dbReference type="SUPFAM" id="SSF55486">
    <property type="entry name" value="Metalloproteases ('zincins'), catalytic domain"/>
    <property type="match status" value="1"/>
</dbReference>
<dbReference type="KEGG" id="bfc:BacF7301_12305"/>
<dbReference type="Gene3D" id="3.40.390.10">
    <property type="entry name" value="Collagenase (Catalytic Domain)"/>
    <property type="match status" value="1"/>
</dbReference>
<gene>
    <name evidence="2" type="ORF">BacF7301_12305</name>
</gene>
<dbReference type="PRINTS" id="PR00997">
    <property type="entry name" value="FRAGILYSIN"/>
</dbReference>